<dbReference type="Proteomes" id="UP001185704">
    <property type="component" value="Unassembled WGS sequence"/>
</dbReference>
<reference evidence="1" key="1">
    <citation type="submission" date="2023-09" db="EMBL/GenBank/DDBJ databases">
        <title>Upregulation of the cfiA carbapenemase gene in a Bacteroides hominis strain by the novel integrative and conjugative element Tn7563.</title>
        <authorList>
            <person name="Stubhaug T."/>
            <person name="Zecic N."/>
            <person name="Skaare D."/>
        </authorList>
    </citation>
    <scope>NUCLEOTIDE SEQUENCE [LARGE SCALE GENOMIC DNA]</scope>
    <source>
        <strain evidence="1">Tbg-245</strain>
    </source>
</reference>
<evidence type="ECO:0000313" key="2">
    <source>
        <dbReference type="Proteomes" id="UP001185704"/>
    </source>
</evidence>
<organism evidence="1 2">
    <name type="scientific">Bacteroides hominis</name>
    <dbReference type="NCBI Taxonomy" id="2763023"/>
    <lineage>
        <taxon>Bacteria</taxon>
        <taxon>Pseudomonadati</taxon>
        <taxon>Bacteroidota</taxon>
        <taxon>Bacteroidia</taxon>
        <taxon>Bacteroidales</taxon>
        <taxon>Bacteroidaceae</taxon>
        <taxon>Bacteroides</taxon>
    </lineage>
</organism>
<sequence>MIKDIIGFSGAIHNTEYAMICQSMTRIDTPIAICFLLLLFAVKIRQRLMGIEQITDVGGVENDARECQMSATHCHIFKTLGLEFMPTIS</sequence>
<keyword evidence="2" id="KW-1185">Reference proteome</keyword>
<dbReference type="EMBL" id="JAWLJK010000008">
    <property type="protein sequence ID" value="MDV6165149.1"/>
    <property type="molecule type" value="Genomic_DNA"/>
</dbReference>
<evidence type="ECO:0000313" key="1">
    <source>
        <dbReference type="EMBL" id="MDV6165149.1"/>
    </source>
</evidence>
<accession>A0ABU4A9U8</accession>
<gene>
    <name evidence="1" type="ORF">R3O81_13980</name>
</gene>
<proteinExistence type="predicted"/>
<dbReference type="RefSeq" id="WP_022507166.1">
    <property type="nucleotide sequence ID" value="NZ_CP192717.1"/>
</dbReference>
<name>A0ABU4A9U8_9BACE</name>
<protein>
    <submittedName>
        <fullName evidence="1">Uncharacterized protein</fullName>
    </submittedName>
</protein>
<comment type="caution">
    <text evidence="1">The sequence shown here is derived from an EMBL/GenBank/DDBJ whole genome shotgun (WGS) entry which is preliminary data.</text>
</comment>